<proteinExistence type="predicted"/>
<evidence type="ECO:0000313" key="2">
    <source>
        <dbReference type="Proteomes" id="UP000294850"/>
    </source>
</evidence>
<evidence type="ECO:0000313" key="1">
    <source>
        <dbReference type="EMBL" id="TDE14735.1"/>
    </source>
</evidence>
<keyword evidence="2" id="KW-1185">Reference proteome</keyword>
<comment type="caution">
    <text evidence="1">The sequence shown here is derived from an EMBL/GenBank/DDBJ whole genome shotgun (WGS) entry which is preliminary data.</text>
</comment>
<sequence length="140" mass="15836">METIKIMPGETVVTIQVFQSEDQNLAYTLSKVHFELNSLCDIPILTFRYQQPSQPLVIPLDFSVLPFWSQQIPLKIELQLLDTHTESLFSQHALTLAADQTQTLLNLRTKQRNMDGAQIDAIIDFINSDYIGFAGIGNVI</sequence>
<reference evidence="1 2" key="1">
    <citation type="submission" date="2019-03" db="EMBL/GenBank/DDBJ databases">
        <title>Dyadobacter AR-3-6 sp. nov., isolated from arctic soil.</title>
        <authorList>
            <person name="Chaudhary D.K."/>
        </authorList>
    </citation>
    <scope>NUCLEOTIDE SEQUENCE [LARGE SCALE GENOMIC DNA]</scope>
    <source>
        <strain evidence="1 2">AR-3-6</strain>
    </source>
</reference>
<dbReference type="OrthoDB" id="965513at2"/>
<protein>
    <submittedName>
        <fullName evidence="1">Uncharacterized protein</fullName>
    </submittedName>
</protein>
<accession>A0A4R5DU71</accession>
<dbReference type="Proteomes" id="UP000294850">
    <property type="component" value="Unassembled WGS sequence"/>
</dbReference>
<dbReference type="AlphaFoldDB" id="A0A4R5DU71"/>
<organism evidence="1 2">
    <name type="scientific">Dyadobacter psychrotolerans</name>
    <dbReference type="NCBI Taxonomy" id="2541721"/>
    <lineage>
        <taxon>Bacteria</taxon>
        <taxon>Pseudomonadati</taxon>
        <taxon>Bacteroidota</taxon>
        <taxon>Cytophagia</taxon>
        <taxon>Cytophagales</taxon>
        <taxon>Spirosomataceae</taxon>
        <taxon>Dyadobacter</taxon>
    </lineage>
</organism>
<dbReference type="RefSeq" id="WP_131959319.1">
    <property type="nucleotide sequence ID" value="NZ_SMFL01000005.1"/>
</dbReference>
<gene>
    <name evidence="1" type="ORF">E0F88_16240</name>
</gene>
<name>A0A4R5DU71_9BACT</name>
<dbReference type="EMBL" id="SMFL01000005">
    <property type="protein sequence ID" value="TDE14735.1"/>
    <property type="molecule type" value="Genomic_DNA"/>
</dbReference>